<keyword evidence="4" id="KW-1185">Reference proteome</keyword>
<feature type="domain" description="SigF-like NTF2-like" evidence="2">
    <location>
        <begin position="1"/>
        <end position="163"/>
    </location>
</feature>
<proteinExistence type="predicted"/>
<organism evidence="3 4">
    <name type="scientific">Suillus placidus</name>
    <dbReference type="NCBI Taxonomy" id="48579"/>
    <lineage>
        <taxon>Eukaryota</taxon>
        <taxon>Fungi</taxon>
        <taxon>Dikarya</taxon>
        <taxon>Basidiomycota</taxon>
        <taxon>Agaricomycotina</taxon>
        <taxon>Agaricomycetes</taxon>
        <taxon>Agaricomycetidae</taxon>
        <taxon>Boletales</taxon>
        <taxon>Suillineae</taxon>
        <taxon>Suillaceae</taxon>
        <taxon>Suillus</taxon>
    </lineage>
</organism>
<dbReference type="Proteomes" id="UP000714275">
    <property type="component" value="Unassembled WGS sequence"/>
</dbReference>
<keyword evidence="1" id="KW-0812">Transmembrane</keyword>
<dbReference type="OrthoDB" id="2344312at2759"/>
<dbReference type="AlphaFoldDB" id="A0A9P6ZJI8"/>
<reference evidence="3" key="1">
    <citation type="journal article" date="2020" name="New Phytol.">
        <title>Comparative genomics reveals dynamic genome evolution in host specialist ectomycorrhizal fungi.</title>
        <authorList>
            <person name="Lofgren L.A."/>
            <person name="Nguyen N.H."/>
            <person name="Vilgalys R."/>
            <person name="Ruytinx J."/>
            <person name="Liao H.L."/>
            <person name="Branco S."/>
            <person name="Kuo A."/>
            <person name="LaButti K."/>
            <person name="Lipzen A."/>
            <person name="Andreopoulos W."/>
            <person name="Pangilinan J."/>
            <person name="Riley R."/>
            <person name="Hundley H."/>
            <person name="Na H."/>
            <person name="Barry K."/>
            <person name="Grigoriev I.V."/>
            <person name="Stajich J.E."/>
            <person name="Kennedy P.G."/>
        </authorList>
    </citation>
    <scope>NUCLEOTIDE SEQUENCE</scope>
    <source>
        <strain evidence="3">DOB743</strain>
    </source>
</reference>
<dbReference type="Pfam" id="PF24840">
    <property type="entry name" value="NTF2_SigF"/>
    <property type="match status" value="1"/>
</dbReference>
<protein>
    <recommendedName>
        <fullName evidence="2">SigF-like NTF2-like domain-containing protein</fullName>
    </recommendedName>
</protein>
<feature type="transmembrane region" description="Helical" evidence="1">
    <location>
        <begin position="145"/>
        <end position="172"/>
    </location>
</feature>
<dbReference type="EMBL" id="JABBWD010000075">
    <property type="protein sequence ID" value="KAG1769071.1"/>
    <property type="molecule type" value="Genomic_DNA"/>
</dbReference>
<evidence type="ECO:0000313" key="3">
    <source>
        <dbReference type="EMBL" id="KAG1769071.1"/>
    </source>
</evidence>
<sequence>MQTPQRELPVVLTALTTSSNPADLRATVKKFYTQDASLHHPLRIVEHGANSRQKILGMYEWYRIISPDTTSIVNVAYHDRKRHVLIAEVTQHFHIRINPFKAAPSRYIVRIELQEREKLFYIYAQEESMHPTDLMNSVLPPLTPLVRLALVFFALTGVVCSKTWVFSLLLWAKLFGIGSDIQRGKVKLGLTRLVQPEDQETVDAVLSTTQYGPSRGNANN</sequence>
<dbReference type="PANTHER" id="PTHR35393">
    <property type="entry name" value="CHROMOSOME 1, WHOLE GENOME SHOTGUN SEQUENCE"/>
    <property type="match status" value="1"/>
</dbReference>
<evidence type="ECO:0000259" key="2">
    <source>
        <dbReference type="Pfam" id="PF24840"/>
    </source>
</evidence>
<dbReference type="PANTHER" id="PTHR35393:SF1">
    <property type="entry name" value="SNOAL-LIKE DOMAIN-CONTAINING PROTEIN"/>
    <property type="match status" value="1"/>
</dbReference>
<name>A0A9P6ZJI8_9AGAM</name>
<evidence type="ECO:0000313" key="4">
    <source>
        <dbReference type="Proteomes" id="UP000714275"/>
    </source>
</evidence>
<accession>A0A9P6ZJI8</accession>
<keyword evidence="1" id="KW-0472">Membrane</keyword>
<comment type="caution">
    <text evidence="3">The sequence shown here is derived from an EMBL/GenBank/DDBJ whole genome shotgun (WGS) entry which is preliminary data.</text>
</comment>
<keyword evidence="1" id="KW-1133">Transmembrane helix</keyword>
<dbReference type="InterPro" id="IPR057514">
    <property type="entry name" value="NTF2_SigF"/>
</dbReference>
<evidence type="ECO:0000256" key="1">
    <source>
        <dbReference type="SAM" id="Phobius"/>
    </source>
</evidence>
<gene>
    <name evidence="3" type="ORF">EV702DRAFT_1142914</name>
</gene>